<organism evidence="5 6">
    <name type="scientific">Streptacidiphilus cavernicola</name>
    <dbReference type="NCBI Taxonomy" id="3342716"/>
    <lineage>
        <taxon>Bacteria</taxon>
        <taxon>Bacillati</taxon>
        <taxon>Actinomycetota</taxon>
        <taxon>Actinomycetes</taxon>
        <taxon>Kitasatosporales</taxon>
        <taxon>Streptomycetaceae</taxon>
        <taxon>Streptacidiphilus</taxon>
    </lineage>
</organism>
<evidence type="ECO:0000256" key="3">
    <source>
        <dbReference type="ARBA" id="ARBA00022827"/>
    </source>
</evidence>
<protein>
    <submittedName>
        <fullName evidence="5">FAD-dependent monooxygenase</fullName>
    </submittedName>
</protein>
<dbReference type="EMBL" id="JBHEZZ010000030">
    <property type="protein sequence ID" value="MFC1406487.1"/>
    <property type="molecule type" value="Genomic_DNA"/>
</dbReference>
<evidence type="ECO:0000256" key="2">
    <source>
        <dbReference type="ARBA" id="ARBA00022630"/>
    </source>
</evidence>
<dbReference type="RefSeq" id="WP_030261665.1">
    <property type="nucleotide sequence ID" value="NZ_JBHEZZ010000030.1"/>
</dbReference>
<dbReference type="PANTHER" id="PTHR43004:SF19">
    <property type="entry name" value="BINDING MONOOXYGENASE, PUTATIVE (JCVI)-RELATED"/>
    <property type="match status" value="1"/>
</dbReference>
<dbReference type="Gene3D" id="3.50.50.60">
    <property type="entry name" value="FAD/NAD(P)-binding domain"/>
    <property type="match status" value="1"/>
</dbReference>
<dbReference type="GO" id="GO:0004497">
    <property type="term" value="F:monooxygenase activity"/>
    <property type="evidence" value="ECO:0007669"/>
    <property type="project" value="UniProtKB-KW"/>
</dbReference>
<dbReference type="Pfam" id="PF21274">
    <property type="entry name" value="Rng_hyd_C"/>
    <property type="match status" value="1"/>
</dbReference>
<comment type="caution">
    <text evidence="5">The sequence shown here is derived from an EMBL/GenBank/DDBJ whole genome shotgun (WGS) entry which is preliminary data.</text>
</comment>
<keyword evidence="5" id="KW-0560">Oxidoreductase</keyword>
<keyword evidence="6" id="KW-1185">Reference proteome</keyword>
<keyword evidence="3" id="KW-0274">FAD</keyword>
<dbReference type="Gene3D" id="3.30.70.2450">
    <property type="match status" value="1"/>
</dbReference>
<dbReference type="Proteomes" id="UP001592528">
    <property type="component" value="Unassembled WGS sequence"/>
</dbReference>
<dbReference type="InterPro" id="IPR002938">
    <property type="entry name" value="FAD-bd"/>
</dbReference>
<evidence type="ECO:0000259" key="4">
    <source>
        <dbReference type="Pfam" id="PF01494"/>
    </source>
</evidence>
<dbReference type="PANTHER" id="PTHR43004">
    <property type="entry name" value="TRK SYSTEM POTASSIUM UPTAKE PROTEIN"/>
    <property type="match status" value="1"/>
</dbReference>
<dbReference type="Gene3D" id="3.40.30.120">
    <property type="match status" value="1"/>
</dbReference>
<dbReference type="PRINTS" id="PR00420">
    <property type="entry name" value="RNGMNOXGNASE"/>
</dbReference>
<gene>
    <name evidence="5" type="ORF">ACEZDJ_34855</name>
</gene>
<dbReference type="SUPFAM" id="SSF51905">
    <property type="entry name" value="FAD/NAD(P)-binding domain"/>
    <property type="match status" value="1"/>
</dbReference>
<feature type="domain" description="FAD-binding" evidence="4">
    <location>
        <begin position="2"/>
        <end position="331"/>
    </location>
</feature>
<evidence type="ECO:0000256" key="1">
    <source>
        <dbReference type="ARBA" id="ARBA00001974"/>
    </source>
</evidence>
<sequence length="489" mass="51915">MDADVVIVGAGPTGLVLACELHLAGARPIVLERLDRPTGLSKALGLLGRSVDSLERRGRLGHFQERAAVAFPTSAHFALIPLDAGKLDGLGLRGLFIQQAATEELLNEWARELGVEIRRGHEVTALHQDDDGVSVEVHGPQGPGQLRARYAVGCDGGTSVVRKAAGIEFPGIPPTFLLRLGDVTLEGDLTPQDIPDVRVPLIPLGAGYYRVIITEPYPADLDRDAPMTLDELRAAIRRANAGRDLPISGARWLSRFTDSSRQAARYRSGRVLIAGDAAHIHLPAGGPGLNTGLLDAFNLGWKLGATVAGWAPPALLDSYHSERHPEGERVLLHTRAQGTLMGAGADARVAALREVLGPLLQYREPLRHLLNLMYALDTRYDTGPADRHPLAGRWAPDLALTTPSGITSTAELLHPARGVLLDLTGTGALAGAAAGWKDRVNVVAADCPEPPAAALLIRPDGHVAWATDADTHPAEGLDQALAVWFGAPN</sequence>
<name>A0ABV6UYE6_9ACTN</name>
<keyword evidence="5" id="KW-0503">Monooxygenase</keyword>
<comment type="cofactor">
    <cofactor evidence="1">
        <name>FAD</name>
        <dbReference type="ChEBI" id="CHEBI:57692"/>
    </cofactor>
</comment>
<keyword evidence="2" id="KW-0285">Flavoprotein</keyword>
<evidence type="ECO:0000313" key="6">
    <source>
        <dbReference type="Proteomes" id="UP001592528"/>
    </source>
</evidence>
<dbReference type="InterPro" id="IPR050641">
    <property type="entry name" value="RIFMO-like"/>
</dbReference>
<dbReference type="InterPro" id="IPR036188">
    <property type="entry name" value="FAD/NAD-bd_sf"/>
</dbReference>
<evidence type="ECO:0000313" key="5">
    <source>
        <dbReference type="EMBL" id="MFC1406487.1"/>
    </source>
</evidence>
<dbReference type="Pfam" id="PF01494">
    <property type="entry name" value="FAD_binding_3"/>
    <property type="match status" value="1"/>
</dbReference>
<reference evidence="5 6" key="1">
    <citation type="submission" date="2024-09" db="EMBL/GenBank/DDBJ databases">
        <authorList>
            <person name="Lee S.D."/>
        </authorList>
    </citation>
    <scope>NUCLEOTIDE SEQUENCE [LARGE SCALE GENOMIC DNA]</scope>
    <source>
        <strain evidence="5 6">N1-5</strain>
    </source>
</reference>
<accession>A0ABV6UYE6</accession>
<proteinExistence type="predicted"/>